<evidence type="ECO:0000256" key="2">
    <source>
        <dbReference type="ARBA" id="ARBA00022450"/>
    </source>
</evidence>
<proteinExistence type="predicted"/>
<dbReference type="Pfam" id="PF00550">
    <property type="entry name" value="PP-binding"/>
    <property type="match status" value="1"/>
</dbReference>
<dbReference type="Gene3D" id="3.40.50.720">
    <property type="entry name" value="NAD(P)-binding Rossmann-like Domain"/>
    <property type="match status" value="1"/>
</dbReference>
<dbReference type="InterPro" id="IPR010080">
    <property type="entry name" value="Thioester_reductase-like_dom"/>
</dbReference>
<dbReference type="CDD" id="cd05235">
    <property type="entry name" value="SDR_e1"/>
    <property type="match status" value="1"/>
</dbReference>
<keyword evidence="4" id="KW-0436">Ligase</keyword>
<comment type="caution">
    <text evidence="6">The sequence shown here is derived from an EMBL/GenBank/DDBJ whole genome shotgun (WGS) entry which is preliminary data.</text>
</comment>
<gene>
    <name evidence="6" type="ORF">VA596_16725</name>
</gene>
<name>A0ABU5R4R6_9PSEU</name>
<dbReference type="Pfam" id="PF00501">
    <property type="entry name" value="AMP-binding"/>
    <property type="match status" value="1"/>
</dbReference>
<reference evidence="6 7" key="1">
    <citation type="submission" date="2023-12" db="EMBL/GenBank/DDBJ databases">
        <title>Amycolatopsis sp. V23-08.</title>
        <authorList>
            <person name="Somphong A."/>
        </authorList>
    </citation>
    <scope>NUCLEOTIDE SEQUENCE [LARGE SCALE GENOMIC DNA]</scope>
    <source>
        <strain evidence="6 7">V23-08</strain>
    </source>
</reference>
<dbReference type="PANTHER" id="PTHR45527">
    <property type="entry name" value="NONRIBOSOMAL PEPTIDE SYNTHETASE"/>
    <property type="match status" value="1"/>
</dbReference>
<dbReference type="PROSITE" id="PS50075">
    <property type="entry name" value="CARRIER"/>
    <property type="match status" value="1"/>
</dbReference>
<protein>
    <submittedName>
        <fullName evidence="6">Amino acid adenylation domain-containing protein</fullName>
    </submittedName>
</protein>
<dbReference type="Gene3D" id="3.30.559.30">
    <property type="entry name" value="Nonribosomal peptide synthetase, condensation domain"/>
    <property type="match status" value="1"/>
</dbReference>
<dbReference type="InterPro" id="IPR009081">
    <property type="entry name" value="PP-bd_ACP"/>
</dbReference>
<evidence type="ECO:0000256" key="3">
    <source>
        <dbReference type="ARBA" id="ARBA00022553"/>
    </source>
</evidence>
<dbReference type="Pfam" id="PF13193">
    <property type="entry name" value="AMP-binding_C"/>
    <property type="match status" value="1"/>
</dbReference>
<keyword evidence="2" id="KW-0596">Phosphopantetheine</keyword>
<dbReference type="InterPro" id="IPR001242">
    <property type="entry name" value="Condensation_dom"/>
</dbReference>
<keyword evidence="7" id="KW-1185">Reference proteome</keyword>
<dbReference type="Gene3D" id="3.30.559.10">
    <property type="entry name" value="Chloramphenicol acetyltransferase-like domain"/>
    <property type="match status" value="1"/>
</dbReference>
<dbReference type="EMBL" id="JAYFSI010000003">
    <property type="protein sequence ID" value="MEA5361192.1"/>
    <property type="molecule type" value="Genomic_DNA"/>
</dbReference>
<dbReference type="Gene3D" id="3.30.300.30">
    <property type="match status" value="1"/>
</dbReference>
<feature type="domain" description="Carrier" evidence="5">
    <location>
        <begin position="1010"/>
        <end position="1085"/>
    </location>
</feature>
<dbReference type="SMART" id="SM00823">
    <property type="entry name" value="PKS_PP"/>
    <property type="match status" value="1"/>
</dbReference>
<comment type="cofactor">
    <cofactor evidence="1">
        <name>pantetheine 4'-phosphate</name>
        <dbReference type="ChEBI" id="CHEBI:47942"/>
    </cofactor>
</comment>
<dbReference type="PANTHER" id="PTHR45527:SF1">
    <property type="entry name" value="FATTY ACID SYNTHASE"/>
    <property type="match status" value="1"/>
</dbReference>
<dbReference type="InterPro" id="IPR020845">
    <property type="entry name" value="AMP-binding_CS"/>
</dbReference>
<dbReference type="InterPro" id="IPR045851">
    <property type="entry name" value="AMP-bd_C_sf"/>
</dbReference>
<dbReference type="RefSeq" id="WP_323328082.1">
    <property type="nucleotide sequence ID" value="NZ_JAYFSI010000003.1"/>
</dbReference>
<dbReference type="SUPFAM" id="SSF56801">
    <property type="entry name" value="Acetyl-CoA synthetase-like"/>
    <property type="match status" value="1"/>
</dbReference>
<dbReference type="InterPro" id="IPR010071">
    <property type="entry name" value="AA_adenyl_dom"/>
</dbReference>
<dbReference type="InterPro" id="IPR025110">
    <property type="entry name" value="AMP-bd_C"/>
</dbReference>
<evidence type="ECO:0000259" key="5">
    <source>
        <dbReference type="PROSITE" id="PS50075"/>
    </source>
</evidence>
<dbReference type="Pfam" id="PF07993">
    <property type="entry name" value="NAD_binding_4"/>
    <property type="match status" value="1"/>
</dbReference>
<dbReference type="Gene3D" id="1.10.1200.10">
    <property type="entry name" value="ACP-like"/>
    <property type="match status" value="1"/>
</dbReference>
<dbReference type="InterPro" id="IPR013120">
    <property type="entry name" value="FAR_NAD-bd"/>
</dbReference>
<dbReference type="InterPro" id="IPR042099">
    <property type="entry name" value="ANL_N_sf"/>
</dbReference>
<evidence type="ECO:0000256" key="1">
    <source>
        <dbReference type="ARBA" id="ARBA00001957"/>
    </source>
</evidence>
<evidence type="ECO:0000313" key="7">
    <source>
        <dbReference type="Proteomes" id="UP001304298"/>
    </source>
</evidence>
<dbReference type="SUPFAM" id="SSF47336">
    <property type="entry name" value="ACP-like"/>
    <property type="match status" value="1"/>
</dbReference>
<dbReference type="NCBIfam" id="TIGR01746">
    <property type="entry name" value="Thioester-redct"/>
    <property type="match status" value="1"/>
</dbReference>
<dbReference type="InterPro" id="IPR036736">
    <property type="entry name" value="ACP-like_sf"/>
</dbReference>
<dbReference type="InterPro" id="IPR000873">
    <property type="entry name" value="AMP-dep_synth/lig_dom"/>
</dbReference>
<dbReference type="PROSITE" id="PS00455">
    <property type="entry name" value="AMP_BINDING"/>
    <property type="match status" value="1"/>
</dbReference>
<dbReference type="Proteomes" id="UP001304298">
    <property type="component" value="Unassembled WGS sequence"/>
</dbReference>
<dbReference type="InterPro" id="IPR023213">
    <property type="entry name" value="CAT-like_dom_sf"/>
</dbReference>
<evidence type="ECO:0000313" key="6">
    <source>
        <dbReference type="EMBL" id="MEA5361192.1"/>
    </source>
</evidence>
<dbReference type="NCBIfam" id="TIGR01733">
    <property type="entry name" value="AA-adenyl-dom"/>
    <property type="match status" value="1"/>
</dbReference>
<dbReference type="Gene3D" id="3.40.50.12780">
    <property type="entry name" value="N-terminal domain of ligase-like"/>
    <property type="match status" value="1"/>
</dbReference>
<sequence>MENPLESVIRRARSGVTADGVAGHEQFAGLLSALLGITLGAEDIRRHEDPADLARHIDDLRGGPPGLTATHDSGPAPASYGQRGIWFIDQYSPRPAAYNAPFVFTVKTPLDTGVLRESLCAVLARHEILRTTFSADGGEVLQHVTPEPACDFSTVELGADRLLDDVVAEVVDTEFDLGHGPLVKVVCAAEPDGPTHVVCSIHHIVFDAASAGVFLTEWFTRYHAALAGDPFDEGPARPQYRDFARRQRETVRDDKLNDLLGYWEERLAGPLPLLDLPTDRPRPLEQSHRGDIVRFDLPPELTERVRALAADEGVTLFMLLEAAYAAFLHLHTRQDDVLIGSPVSLRDLPETAEMLGYFVNMVVFRHGVRGDLPLRELYAQAGTEVTEALRHKDAPFEKVIERVNPPRSPSHAPVFQTMFVLPDSDWAALDRLGLDADLDLYVSRSSKYDLSLIVEQDGTALRGVFEYDTALFDRETVEEFGDRYVRLLEALVEHPGGTVGELGLLSDEQEQEVLAWCAPPAEDTTRRPVAELFESQAAVTPDAPALEHGDRTLTYGELNGRANRLARDLRAKGVGRGDRVGIHVPRSPEMIVALLGALKAGAAYVPVDPSYPAERIEYMLEDSGVALVLETAEPEATDESNLGRLKSGDDEIYVIYTSGSTGRPKGVVLTEATVTNLVEYMRRTSPIGATGRTLQYMTLSFDVSVMEILGTLCAGGTLVLIDEDLQKDLHRLSGFLREHRISRTYLPYVAVQQLAAVAEDKPFPDLAEVASVGEQLVITPQIRAFFARRPEIRFLNMYGPSETHLASAHELSGDPAGWPEAPSIGGPIGGLSMLALDDGGRLVPPGVPGELYLGGDLLSPGYHGLPEQTRERFAETPFGRLYRTGDLVRYDRHGEFDYLGRADTQIKIRGYRVEPAEVEAALNALPEVSASAVAAVTFGAGDRRLVGYLVTEREPDPVQVRAALSGSLPDYLVPSHFVRLAGLPIAPSGKIDRKALPDLFDAGTTTTSRPPETPTEQAIAEAWTDLLGTGSVGLDEDFFAAGGHSILATELMYRLRKRFDVDVPLRVLFDNPTVGGMATRIDALRSGEDTGDRVDLRADVRLPDHILVPDGAPVATAGDVLLTGATGFLGIHLLRELLAETTDRVHCLVRATDAEAAWERIAATADRYGIGKFLDRDRITVVAGDLAADRLGLSETDYDDLAHRVGTIHHTAAHINFVAPYASVKQANVDGLARIVEFAAAGPVKPVHYTSTVAVFSPKPRPAAIIEDDVPDDSDDLTIGYTQSKWVAEEVARLARDRGVPVAIYRIGRIAGDSETGALQSEDFLWRQVKSFLELGVVPPPEEHDTDLLPVDFVGRALVRLAKARPAGNDTWHLFNPGIKTFDVVYRAIRELGYSLREIPVAEWRAALADGDNPLSAMAPLYQEGALDIGDNVYGNERTGRELARLGLRWPEITPAVFTKMIGYFRETGEFTG</sequence>
<evidence type="ECO:0000256" key="4">
    <source>
        <dbReference type="ARBA" id="ARBA00022598"/>
    </source>
</evidence>
<accession>A0ABU5R4R6</accession>
<organism evidence="6 7">
    <name type="scientific">Amycolatopsis heterodermiae</name>
    <dbReference type="NCBI Taxonomy" id="3110235"/>
    <lineage>
        <taxon>Bacteria</taxon>
        <taxon>Bacillati</taxon>
        <taxon>Actinomycetota</taxon>
        <taxon>Actinomycetes</taxon>
        <taxon>Pseudonocardiales</taxon>
        <taxon>Pseudonocardiaceae</taxon>
        <taxon>Amycolatopsis</taxon>
    </lineage>
</organism>
<keyword evidence="3" id="KW-0597">Phosphoprotein</keyword>
<dbReference type="CDD" id="cd19531">
    <property type="entry name" value="LCL_NRPS-like"/>
    <property type="match status" value="1"/>
</dbReference>
<dbReference type="Pfam" id="PF00668">
    <property type="entry name" value="Condensation"/>
    <property type="match status" value="1"/>
</dbReference>
<dbReference type="InterPro" id="IPR020806">
    <property type="entry name" value="PKS_PP-bd"/>
</dbReference>
<dbReference type="SUPFAM" id="SSF51735">
    <property type="entry name" value="NAD(P)-binding Rossmann-fold domains"/>
    <property type="match status" value="1"/>
</dbReference>
<dbReference type="InterPro" id="IPR036291">
    <property type="entry name" value="NAD(P)-bd_dom_sf"/>
</dbReference>
<dbReference type="SUPFAM" id="SSF52777">
    <property type="entry name" value="CoA-dependent acyltransferases"/>
    <property type="match status" value="2"/>
</dbReference>